<keyword evidence="2" id="KW-1185">Reference proteome</keyword>
<dbReference type="PANTHER" id="PTHR46681">
    <property type="entry name" value="KINETOCHORE PROTEIN NDC80 HOMOLOG"/>
    <property type="match status" value="1"/>
</dbReference>
<protein>
    <submittedName>
        <fullName evidence="1">Uncharacterized protein</fullName>
    </submittedName>
</protein>
<dbReference type="AlphaFoldDB" id="A0A8T0RVK7"/>
<accession>A0A8T0RVK7</accession>
<comment type="caution">
    <text evidence="1">The sequence shown here is derived from an EMBL/GenBank/DDBJ whole genome shotgun (WGS) entry which is preliminary data.</text>
</comment>
<reference evidence="1" key="1">
    <citation type="submission" date="2020-05" db="EMBL/GenBank/DDBJ databases">
        <title>WGS assembly of Panicum virgatum.</title>
        <authorList>
            <person name="Lovell J.T."/>
            <person name="Jenkins J."/>
            <person name="Shu S."/>
            <person name="Juenger T.E."/>
            <person name="Schmutz J."/>
        </authorList>
    </citation>
    <scope>NUCLEOTIDE SEQUENCE</scope>
    <source>
        <strain evidence="1">AP13</strain>
    </source>
</reference>
<dbReference type="PANTHER" id="PTHR46681:SF1">
    <property type="entry name" value="KINETOCHORE PROTEIN NDC80 HOMOLOG"/>
    <property type="match status" value="1"/>
</dbReference>
<gene>
    <name evidence="1" type="ORF">PVAP13_5NG339100</name>
</gene>
<name>A0A8T0RVK7_PANVG</name>
<evidence type="ECO:0000313" key="1">
    <source>
        <dbReference type="EMBL" id="KAG2588409.1"/>
    </source>
</evidence>
<proteinExistence type="predicted"/>
<dbReference type="EMBL" id="CM029046">
    <property type="protein sequence ID" value="KAG2588409.1"/>
    <property type="molecule type" value="Genomic_DNA"/>
</dbReference>
<dbReference type="InterPro" id="IPR055307">
    <property type="entry name" value="NDC80_plants"/>
</dbReference>
<evidence type="ECO:0000313" key="2">
    <source>
        <dbReference type="Proteomes" id="UP000823388"/>
    </source>
</evidence>
<sequence length="93" mass="10617">MKDELEKKNNDLSSVEKEADKFLKNSEKRLQDAILKDDEETQAAARELLQLIDSIAEHKEFMEATIAQRKELYETADYIASLSSKTSSTNPHT</sequence>
<dbReference type="Proteomes" id="UP000823388">
    <property type="component" value="Chromosome 5N"/>
</dbReference>
<organism evidence="1 2">
    <name type="scientific">Panicum virgatum</name>
    <name type="common">Blackwell switchgrass</name>
    <dbReference type="NCBI Taxonomy" id="38727"/>
    <lineage>
        <taxon>Eukaryota</taxon>
        <taxon>Viridiplantae</taxon>
        <taxon>Streptophyta</taxon>
        <taxon>Embryophyta</taxon>
        <taxon>Tracheophyta</taxon>
        <taxon>Spermatophyta</taxon>
        <taxon>Magnoliopsida</taxon>
        <taxon>Liliopsida</taxon>
        <taxon>Poales</taxon>
        <taxon>Poaceae</taxon>
        <taxon>PACMAD clade</taxon>
        <taxon>Panicoideae</taxon>
        <taxon>Panicodae</taxon>
        <taxon>Paniceae</taxon>
        <taxon>Panicinae</taxon>
        <taxon>Panicum</taxon>
        <taxon>Panicum sect. Hiantes</taxon>
    </lineage>
</organism>